<keyword evidence="2" id="KW-1133">Transmembrane helix</keyword>
<keyword evidence="3" id="KW-0131">Cell cycle</keyword>
<evidence type="ECO:0000313" key="3">
    <source>
        <dbReference type="EMBL" id="PRR86588.1"/>
    </source>
</evidence>
<evidence type="ECO:0000256" key="2">
    <source>
        <dbReference type="SAM" id="Phobius"/>
    </source>
</evidence>
<dbReference type="OrthoDB" id="1930571at2"/>
<protein>
    <submittedName>
        <fullName evidence="3">Cell division protein FtsL</fullName>
    </submittedName>
</protein>
<accession>A0A2T0BRS6</accession>
<reference evidence="3 4" key="1">
    <citation type="submission" date="2018-03" db="EMBL/GenBank/DDBJ databases">
        <title>Genome sequence of Clostridium luticellarii DSM 29923.</title>
        <authorList>
            <person name="Poehlein A."/>
            <person name="Daniel R."/>
        </authorList>
    </citation>
    <scope>NUCLEOTIDE SEQUENCE [LARGE SCALE GENOMIC DNA]</scope>
    <source>
        <strain evidence="3 4">DSM 29923</strain>
    </source>
</reference>
<evidence type="ECO:0000256" key="1">
    <source>
        <dbReference type="SAM" id="Coils"/>
    </source>
</evidence>
<dbReference type="Proteomes" id="UP000237798">
    <property type="component" value="Unassembled WGS sequence"/>
</dbReference>
<keyword evidence="1" id="KW-0175">Coiled coil</keyword>
<organism evidence="3 4">
    <name type="scientific">Clostridium luticellarii</name>
    <dbReference type="NCBI Taxonomy" id="1691940"/>
    <lineage>
        <taxon>Bacteria</taxon>
        <taxon>Bacillati</taxon>
        <taxon>Bacillota</taxon>
        <taxon>Clostridia</taxon>
        <taxon>Eubacteriales</taxon>
        <taxon>Clostridiaceae</taxon>
        <taxon>Clostridium</taxon>
    </lineage>
</organism>
<feature type="transmembrane region" description="Helical" evidence="2">
    <location>
        <begin position="48"/>
        <end position="67"/>
    </location>
</feature>
<keyword evidence="3" id="KW-0132">Cell division</keyword>
<comment type="caution">
    <text evidence="3">The sequence shown here is derived from an EMBL/GenBank/DDBJ whole genome shotgun (WGS) entry which is preliminary data.</text>
</comment>
<gene>
    <name evidence="3" type="primary">ftsL</name>
    <name evidence="3" type="ORF">CLLU_03890</name>
</gene>
<keyword evidence="2" id="KW-0812">Transmembrane</keyword>
<feature type="coiled-coil region" evidence="1">
    <location>
        <begin position="69"/>
        <end position="96"/>
    </location>
</feature>
<evidence type="ECO:0000313" key="4">
    <source>
        <dbReference type="Proteomes" id="UP000237798"/>
    </source>
</evidence>
<sequence>MIVMDEGNMVNGNTVLQPEYKPYKKHGSDIRKKKNINRQAKVKKKLKVLLSICVFFIIGLTLIYRYSVIYNMQTELNSLESNISSINKQNENLTVELVKYDNLEYIEKNAANSRMGMIVPDKGNAVYVNLNRPIIKAQSDLDEAKKQKGILDKLKQLIWR</sequence>
<dbReference type="AlphaFoldDB" id="A0A2T0BRS6"/>
<proteinExistence type="predicted"/>
<keyword evidence="2" id="KW-0472">Membrane</keyword>
<dbReference type="GO" id="GO:0051301">
    <property type="term" value="P:cell division"/>
    <property type="evidence" value="ECO:0007669"/>
    <property type="project" value="UniProtKB-KW"/>
</dbReference>
<keyword evidence="4" id="KW-1185">Reference proteome</keyword>
<name>A0A2T0BRS6_9CLOT</name>
<dbReference type="EMBL" id="PVXP01000003">
    <property type="protein sequence ID" value="PRR86588.1"/>
    <property type="molecule type" value="Genomic_DNA"/>
</dbReference>